<sequence>MRGLMGTQSAMAWTGRGKEVQDSVPEGGGASRI</sequence>
<evidence type="ECO:0000313" key="2">
    <source>
        <dbReference type="EMBL" id="EDL82634.1"/>
    </source>
</evidence>
<accession>A6JMY5</accession>
<evidence type="ECO:0000256" key="1">
    <source>
        <dbReference type="SAM" id="MobiDB-lite"/>
    </source>
</evidence>
<evidence type="ECO:0000313" key="3">
    <source>
        <dbReference type="Proteomes" id="UP000234681"/>
    </source>
</evidence>
<gene>
    <name evidence="2" type="ORF">rCG_53291</name>
</gene>
<proteinExistence type="predicted"/>
<feature type="region of interest" description="Disordered" evidence="1">
    <location>
        <begin position="1"/>
        <end position="33"/>
    </location>
</feature>
<dbReference type="AlphaFoldDB" id="A6JMY5"/>
<dbReference type="EMBL" id="CH473992">
    <property type="protein sequence ID" value="EDL82634.1"/>
    <property type="molecule type" value="Genomic_DNA"/>
</dbReference>
<dbReference type="Proteomes" id="UP000234681">
    <property type="component" value="Chromosome 2"/>
</dbReference>
<protein>
    <submittedName>
        <fullName evidence="2">RCG53291</fullName>
    </submittedName>
</protein>
<name>A6JMY5_RAT</name>
<feature type="compositionally biased region" description="Polar residues" evidence="1">
    <location>
        <begin position="1"/>
        <end position="11"/>
    </location>
</feature>
<reference evidence="3" key="1">
    <citation type="submission" date="2005-09" db="EMBL/GenBank/DDBJ databases">
        <authorList>
            <person name="Mural R.J."/>
            <person name="Li P.W."/>
            <person name="Adams M.D."/>
            <person name="Amanatides P.G."/>
            <person name="Baden-Tillson H."/>
            <person name="Barnstead M."/>
            <person name="Chin S.H."/>
            <person name="Dew I."/>
            <person name="Evans C.A."/>
            <person name="Ferriera S."/>
            <person name="Flanigan M."/>
            <person name="Fosler C."/>
            <person name="Glodek A."/>
            <person name="Gu Z."/>
            <person name="Holt R.A."/>
            <person name="Jennings D."/>
            <person name="Kraft C.L."/>
            <person name="Lu F."/>
            <person name="Nguyen T."/>
            <person name="Nusskern D.R."/>
            <person name="Pfannkoch C.M."/>
            <person name="Sitter C."/>
            <person name="Sutton G.G."/>
            <person name="Venter J.C."/>
            <person name="Wang Z."/>
            <person name="Woodage T."/>
            <person name="Zheng X.H."/>
            <person name="Zhong F."/>
        </authorList>
    </citation>
    <scope>NUCLEOTIDE SEQUENCE [LARGE SCALE GENOMIC DNA]</scope>
    <source>
        <strain>BN</strain>
        <strain evidence="3">Sprague-Dawley</strain>
    </source>
</reference>
<organism evidence="2 3">
    <name type="scientific">Rattus norvegicus</name>
    <name type="common">Rat</name>
    <dbReference type="NCBI Taxonomy" id="10116"/>
    <lineage>
        <taxon>Eukaryota</taxon>
        <taxon>Metazoa</taxon>
        <taxon>Chordata</taxon>
        <taxon>Craniata</taxon>
        <taxon>Vertebrata</taxon>
        <taxon>Euteleostomi</taxon>
        <taxon>Mammalia</taxon>
        <taxon>Eutheria</taxon>
        <taxon>Euarchontoglires</taxon>
        <taxon>Glires</taxon>
        <taxon>Rodentia</taxon>
        <taxon>Myomorpha</taxon>
        <taxon>Muroidea</taxon>
        <taxon>Muridae</taxon>
        <taxon>Murinae</taxon>
        <taxon>Rattus</taxon>
    </lineage>
</organism>